<dbReference type="InterPro" id="IPR011009">
    <property type="entry name" value="Kinase-like_dom_sf"/>
</dbReference>
<evidence type="ECO:0000313" key="3">
    <source>
        <dbReference type="Proteomes" id="UP001460679"/>
    </source>
</evidence>
<accession>A0ABZ2RPS3</accession>
<organism evidence="2 3">
    <name type="scientific">[Mycoplasma] gypis</name>
    <dbReference type="NCBI Taxonomy" id="92404"/>
    <lineage>
        <taxon>Bacteria</taxon>
        <taxon>Bacillati</taxon>
        <taxon>Mycoplasmatota</taxon>
        <taxon>Mycoplasmoidales</taxon>
        <taxon>Metamycoplasmataceae</taxon>
        <taxon>Metamycoplasma</taxon>
    </lineage>
</organism>
<keyword evidence="3" id="KW-1185">Reference proteome</keyword>
<evidence type="ECO:0000313" key="2">
    <source>
        <dbReference type="EMBL" id="WXL28462.1"/>
    </source>
</evidence>
<dbReference type="PANTHER" id="PTHR22603:SF66">
    <property type="entry name" value="ETHANOLAMINE KINASE"/>
    <property type="match status" value="1"/>
</dbReference>
<dbReference type="InterPro" id="IPR008266">
    <property type="entry name" value="Tyr_kinase_AS"/>
</dbReference>
<sequence>MKNLYDILPEYQQMIDEMVKKNLLSDIEFVYKGFHNYTFKARYKGNKFVQLRVPSSKLVDHDTEEKYYLQDPDCLFYKKGLLIRKWFEGKTLETVPLTEEIQKMVIKELKQFHKQKLDVNQINWNKYDISDPKFLRIIEKIQDKRNVVIHGDLALKNILINDKKQVKLLDLEWVRKAHVGFDVLSLYQIGFDKKLLKKEFRLTEKEFEDLEYVTDLFREYSYKNTYCDFLKNSSGLKKIETGFTNESFVFNDKFIQQKNYTGFNHLNDEKIFNNHDFAINTLYEDEYLLVKDFVHSRVINIENEQTLELIARTLKNFHNSDIEVADNNILQRIEHLFFEYKFHPILNDLSEELKTKIIENFKDLKPEVVSHNDLNITNILLTKDNKIKFIDLEYVCKNSKYFDIAYLMSNLNFDDAQEKQFIEMYDSIVDFNEYYRIKCLVNFYTLLWSLDINDDWDLSLNIDNIKKYSSYLK</sequence>
<dbReference type="PROSITE" id="PS00109">
    <property type="entry name" value="PROTEIN_KINASE_TYR"/>
    <property type="match status" value="1"/>
</dbReference>
<dbReference type="SUPFAM" id="SSF56112">
    <property type="entry name" value="Protein kinase-like (PK-like)"/>
    <property type="match status" value="2"/>
</dbReference>
<dbReference type="PANTHER" id="PTHR22603">
    <property type="entry name" value="CHOLINE/ETHANOALAMINE KINASE"/>
    <property type="match status" value="1"/>
</dbReference>
<dbReference type="Proteomes" id="UP001460679">
    <property type="component" value="Chromosome"/>
</dbReference>
<dbReference type="Gene3D" id="3.90.1200.10">
    <property type="match status" value="2"/>
</dbReference>
<gene>
    <name evidence="2" type="ORF">WG616_00295</name>
</gene>
<feature type="domain" description="Aminoglycoside phosphotransferase" evidence="1">
    <location>
        <begin position="303"/>
        <end position="425"/>
    </location>
</feature>
<protein>
    <submittedName>
        <fullName evidence="2">Phosphotransferase</fullName>
    </submittedName>
</protein>
<dbReference type="RefSeq" id="WP_205499553.1">
    <property type="nucleotide sequence ID" value="NZ_CP148066.1"/>
</dbReference>
<dbReference type="InterPro" id="IPR002575">
    <property type="entry name" value="Aminoglycoside_PTrfase"/>
</dbReference>
<proteinExistence type="predicted"/>
<evidence type="ECO:0000259" key="1">
    <source>
        <dbReference type="Pfam" id="PF01636"/>
    </source>
</evidence>
<dbReference type="Pfam" id="PF01636">
    <property type="entry name" value="APH"/>
    <property type="match status" value="1"/>
</dbReference>
<name>A0ABZ2RPS3_9BACT</name>
<reference evidence="2" key="1">
    <citation type="submission" date="2024-03" db="EMBL/GenBank/DDBJ databases">
        <title>Complete genome sequence of Mycoplasma gypis type strain B1/T1.</title>
        <authorList>
            <person name="Spergser J."/>
        </authorList>
    </citation>
    <scope>NUCLEOTIDE SEQUENCE [LARGE SCALE GENOMIC DNA]</scope>
    <source>
        <strain evidence="2">B1/T1</strain>
    </source>
</reference>
<dbReference type="EMBL" id="CP148066">
    <property type="protein sequence ID" value="WXL28462.1"/>
    <property type="molecule type" value="Genomic_DNA"/>
</dbReference>